<sequence length="498" mass="56075">MNSILRFNIFYDKDTVDQSNLLLSGTIEIESLKPFYEPNYVISNTRVNTIKFEFKLPPNVKQSLELGDKGHLRYYCIVTFRPNKISNFCCTIDKPFTVFNRLNLAKIDENPQGQLLTTRHKVPWLPSLIYGAGSVQLMLHLLSATVVPGQNFIVELCVDNNTNSVVKSVSLIAIDTKIIKKYATKSIKKKARNLEDLKQLILCPRGFKSTNEKDNLGFCASTEQLHTNNKRAAKISCSFEEDQKVSSINYISNDTGLNLGRLRNSTMVPSTGCAPCKKQIPFCLEPVIEWESCREVPQSSSYKKAIMLHVPAVPISDHPSNQQKHYPPMEGFTVCYRLALIAHVGRENSNKSIALQLLMPVIIGSVPRMSLDQNSQSEKYLKSYVESAIGNPVPDNGCYLPTNVKVRRDHLQSKFGETIGRFCFLPKYPYYPMLGAEESTTSLETTATLGKANLKSILKNRRKSSATITTNQGQYMKSQCRRMSGNPYLTKTRIDAEI</sequence>
<evidence type="ECO:0008006" key="3">
    <source>
        <dbReference type="Google" id="ProtNLM"/>
    </source>
</evidence>
<evidence type="ECO:0000313" key="2">
    <source>
        <dbReference type="Proteomes" id="UP001626550"/>
    </source>
</evidence>
<dbReference type="EMBL" id="JBJKFK010000315">
    <property type="protein sequence ID" value="KAL3317875.1"/>
    <property type="molecule type" value="Genomic_DNA"/>
</dbReference>
<organism evidence="1 2">
    <name type="scientific">Cichlidogyrus casuarinus</name>
    <dbReference type="NCBI Taxonomy" id="1844966"/>
    <lineage>
        <taxon>Eukaryota</taxon>
        <taxon>Metazoa</taxon>
        <taxon>Spiralia</taxon>
        <taxon>Lophotrochozoa</taxon>
        <taxon>Platyhelminthes</taxon>
        <taxon>Monogenea</taxon>
        <taxon>Monopisthocotylea</taxon>
        <taxon>Dactylogyridea</taxon>
        <taxon>Ancyrocephalidae</taxon>
        <taxon>Cichlidogyrus</taxon>
    </lineage>
</organism>
<evidence type="ECO:0000313" key="1">
    <source>
        <dbReference type="EMBL" id="KAL3317875.1"/>
    </source>
</evidence>
<keyword evidence="2" id="KW-1185">Reference proteome</keyword>
<comment type="caution">
    <text evidence="1">The sequence shown here is derived from an EMBL/GenBank/DDBJ whole genome shotgun (WGS) entry which is preliminary data.</text>
</comment>
<gene>
    <name evidence="1" type="ORF">Ciccas_003472</name>
</gene>
<accession>A0ABD2QEA4</accession>
<dbReference type="AlphaFoldDB" id="A0ABD2QEA4"/>
<dbReference type="InterPro" id="IPR014752">
    <property type="entry name" value="Arrestin-like_C"/>
</dbReference>
<name>A0ABD2QEA4_9PLAT</name>
<protein>
    <recommendedName>
        <fullName evidence="3">Arrestin C-terminal-like domain-containing protein</fullName>
    </recommendedName>
</protein>
<proteinExistence type="predicted"/>
<dbReference type="Gene3D" id="2.60.40.640">
    <property type="match status" value="1"/>
</dbReference>
<reference evidence="1 2" key="1">
    <citation type="submission" date="2024-11" db="EMBL/GenBank/DDBJ databases">
        <title>Adaptive evolution of stress response genes in parasites aligns with host niche diversity.</title>
        <authorList>
            <person name="Hahn C."/>
            <person name="Resl P."/>
        </authorList>
    </citation>
    <scope>NUCLEOTIDE SEQUENCE [LARGE SCALE GENOMIC DNA]</scope>
    <source>
        <strain evidence="1">EGGRZ-B1_66</strain>
        <tissue evidence="1">Body</tissue>
    </source>
</reference>
<dbReference type="Proteomes" id="UP001626550">
    <property type="component" value="Unassembled WGS sequence"/>
</dbReference>